<evidence type="ECO:0000313" key="14">
    <source>
        <dbReference type="Proteomes" id="UP000000561"/>
    </source>
</evidence>
<dbReference type="STRING" id="237631.A0A0D1CFM1"/>
<feature type="transmembrane region" description="Helical" evidence="11">
    <location>
        <begin position="218"/>
        <end position="235"/>
    </location>
</feature>
<keyword evidence="7 11" id="KW-1133">Transmembrane helix</keyword>
<dbReference type="EC" id="3.4.26.1" evidence="10"/>
<comment type="subcellular location">
    <subcellularLocation>
        <location evidence="1">Endoplasmic reticulum membrane</location>
        <topology evidence="1">Multi-pass membrane protein</topology>
    </subcellularLocation>
</comment>
<evidence type="ECO:0000256" key="3">
    <source>
        <dbReference type="ARBA" id="ARBA00022670"/>
    </source>
</evidence>
<evidence type="ECO:0000256" key="2">
    <source>
        <dbReference type="ARBA" id="ARBA00006897"/>
    </source>
</evidence>
<dbReference type="RefSeq" id="XP_011392627.1">
    <property type="nucleotide sequence ID" value="XM_011394325.1"/>
</dbReference>
<dbReference type="InParanoid" id="A0A0D1CFM1"/>
<organism evidence="13 14">
    <name type="scientific">Mycosarcoma maydis</name>
    <name type="common">Corn smut fungus</name>
    <name type="synonym">Ustilago maydis</name>
    <dbReference type="NCBI Taxonomy" id="5270"/>
    <lineage>
        <taxon>Eukaryota</taxon>
        <taxon>Fungi</taxon>
        <taxon>Dikarya</taxon>
        <taxon>Basidiomycota</taxon>
        <taxon>Ustilaginomycotina</taxon>
        <taxon>Ustilaginomycetes</taxon>
        <taxon>Ustilaginales</taxon>
        <taxon>Ustilaginaceae</taxon>
        <taxon>Mycosarcoma</taxon>
    </lineage>
</organism>
<dbReference type="InterPro" id="IPR039731">
    <property type="entry name" value="Rce1"/>
</dbReference>
<comment type="similarity">
    <text evidence="2">Belongs to the peptidase U48 family.</text>
</comment>
<dbReference type="GO" id="GO:0005789">
    <property type="term" value="C:endoplasmic reticulum membrane"/>
    <property type="evidence" value="ECO:0000318"/>
    <property type="project" value="GO_Central"/>
</dbReference>
<evidence type="ECO:0000259" key="12">
    <source>
        <dbReference type="Pfam" id="PF02517"/>
    </source>
</evidence>
<dbReference type="EMBL" id="CM003161">
    <property type="protein sequence ID" value="KIS65833.1"/>
    <property type="molecule type" value="Genomic_DNA"/>
</dbReference>
<dbReference type="PANTHER" id="PTHR13046">
    <property type="entry name" value="PROTEASE U48 CAAX PRENYL PROTEASE RCE1"/>
    <property type="match status" value="1"/>
</dbReference>
<dbReference type="KEGG" id="uma:UMAG_11228"/>
<sequence length="341" mass="37134">MSLLINLANPRLDPPLLSAGFAIGACTLFTFSYVASLYVSPAGRVMGTTDASGKTVDRDHPVVIRARIKTASLATALTVVATGVVLWVKRIIPRSGWLLDTLNAARLLGLPLPVPSVLSSSMIPLDPPLANYLAKLTVHVGAPLLLTAMLFLGPLYVAFLDQQLPLQRYFCYRRDVVDKFTSLTGIRNYLVGPLTEELVFRCTILTPLLFSGVSRTKLILLTPAFFAIAHAHHAYNVWLQGGRTKHAALTGLLTATLQLCYTGVFGWYANFLFLRSASVVAPFGAHVWCNLMGLPDPVGAEQRHAKSKWLIWSVHAIGIVLFAKCLFPLTSSAVFGGSLYW</sequence>
<evidence type="ECO:0000256" key="9">
    <source>
        <dbReference type="ARBA" id="ARBA00047280"/>
    </source>
</evidence>
<evidence type="ECO:0000256" key="1">
    <source>
        <dbReference type="ARBA" id="ARBA00004477"/>
    </source>
</evidence>
<evidence type="ECO:0000256" key="11">
    <source>
        <dbReference type="SAM" id="Phobius"/>
    </source>
</evidence>
<dbReference type="Proteomes" id="UP000000561">
    <property type="component" value="Chromosome 22"/>
</dbReference>
<keyword evidence="6" id="KW-0256">Endoplasmic reticulum</keyword>
<keyword evidence="14" id="KW-1185">Reference proteome</keyword>
<dbReference type="FunCoup" id="A0A0D1CFM1">
    <property type="interactions" value="288"/>
</dbReference>
<dbReference type="VEuPathDB" id="FungiDB:UMAG_11228"/>
<keyword evidence="4 11" id="KW-0812">Transmembrane</keyword>
<dbReference type="GO" id="GO:0004222">
    <property type="term" value="F:metalloendopeptidase activity"/>
    <property type="evidence" value="ECO:0000318"/>
    <property type="project" value="GO_Central"/>
</dbReference>
<keyword evidence="8 11" id="KW-0472">Membrane</keyword>
<dbReference type="AlphaFoldDB" id="A0A0D1CFM1"/>
<evidence type="ECO:0000256" key="5">
    <source>
        <dbReference type="ARBA" id="ARBA00022801"/>
    </source>
</evidence>
<feature type="transmembrane region" description="Helical" evidence="11">
    <location>
        <begin position="309"/>
        <end position="335"/>
    </location>
</feature>
<comment type="catalytic activity">
    <reaction evidence="9">
        <text>Hydrolyzes the peptide bond -P2-(S-farnesyl or geranylgeranyl)C-P1'-P2'-P3'-COOH where P1' and P2' are amino acids with aliphatic sidechains and P3' is any C-terminal residue.</text>
        <dbReference type="EC" id="3.4.26.1"/>
    </reaction>
</comment>
<feature type="transmembrane region" description="Helical" evidence="11">
    <location>
        <begin position="73"/>
        <end position="92"/>
    </location>
</feature>
<dbReference type="GO" id="GO:0071586">
    <property type="term" value="P:CAAX-box protein processing"/>
    <property type="evidence" value="ECO:0000318"/>
    <property type="project" value="GO_Central"/>
</dbReference>
<dbReference type="OrthoDB" id="271604at2759"/>
<feature type="transmembrane region" description="Helical" evidence="11">
    <location>
        <begin position="247"/>
        <end position="268"/>
    </location>
</feature>
<gene>
    <name evidence="13" type="ORF">UMAG_11228</name>
</gene>
<protein>
    <recommendedName>
        <fullName evidence="10">intramembrane prenyl-peptidase Rce1</fullName>
        <ecNumber evidence="10">3.4.26.1</ecNumber>
    </recommendedName>
</protein>
<evidence type="ECO:0000313" key="13">
    <source>
        <dbReference type="EMBL" id="KIS65833.1"/>
    </source>
</evidence>
<reference evidence="13 14" key="1">
    <citation type="journal article" date="2006" name="Nature">
        <title>Insights from the genome of the biotrophic fungal plant pathogen Ustilago maydis.</title>
        <authorList>
            <person name="Kamper J."/>
            <person name="Kahmann R."/>
            <person name="Bolker M."/>
            <person name="Ma L.J."/>
            <person name="Brefort T."/>
            <person name="Saville B.J."/>
            <person name="Banuett F."/>
            <person name="Kronstad J.W."/>
            <person name="Gold S.E."/>
            <person name="Muller O."/>
            <person name="Perlin M.H."/>
            <person name="Wosten H.A."/>
            <person name="de Vries R."/>
            <person name="Ruiz-Herrera J."/>
            <person name="Reynaga-Pena C.G."/>
            <person name="Snetselaar K."/>
            <person name="McCann M."/>
            <person name="Perez-Martin J."/>
            <person name="Feldbrugge M."/>
            <person name="Basse C.W."/>
            <person name="Steinberg G."/>
            <person name="Ibeas J.I."/>
            <person name="Holloman W."/>
            <person name="Guzman P."/>
            <person name="Farman M."/>
            <person name="Stajich J.E."/>
            <person name="Sentandreu R."/>
            <person name="Gonzalez-Prieto J.M."/>
            <person name="Kennell J.C."/>
            <person name="Molina L."/>
            <person name="Schirawski J."/>
            <person name="Mendoza-Mendoza A."/>
            <person name="Greilinger D."/>
            <person name="Munch K."/>
            <person name="Rossel N."/>
            <person name="Scherer M."/>
            <person name="Vranes M."/>
            <person name="Ladendorf O."/>
            <person name="Vincon V."/>
            <person name="Fuchs U."/>
            <person name="Sandrock B."/>
            <person name="Meng S."/>
            <person name="Ho E.C."/>
            <person name="Cahill M.J."/>
            <person name="Boyce K.J."/>
            <person name="Klose J."/>
            <person name="Klosterman S.J."/>
            <person name="Deelstra H.J."/>
            <person name="Ortiz-Castellanos L."/>
            <person name="Li W."/>
            <person name="Sanchez-Alonso P."/>
            <person name="Schreier P.H."/>
            <person name="Hauser-Hahn I."/>
            <person name="Vaupel M."/>
            <person name="Koopmann E."/>
            <person name="Friedrich G."/>
            <person name="Voss H."/>
            <person name="Schluter T."/>
            <person name="Margolis J."/>
            <person name="Platt D."/>
            <person name="Swimmer C."/>
            <person name="Gnirke A."/>
            <person name="Chen F."/>
            <person name="Vysotskaia V."/>
            <person name="Mannhaupt G."/>
            <person name="Guldener U."/>
            <person name="Munsterkotter M."/>
            <person name="Haase D."/>
            <person name="Oesterheld M."/>
            <person name="Mewes H.W."/>
            <person name="Mauceli E.W."/>
            <person name="DeCaprio D."/>
            <person name="Wade C.M."/>
            <person name="Butler J."/>
            <person name="Young S."/>
            <person name="Jaffe D.B."/>
            <person name="Calvo S."/>
            <person name="Nusbaum C."/>
            <person name="Galagan J."/>
            <person name="Birren B.W."/>
        </authorList>
    </citation>
    <scope>NUCLEOTIDE SEQUENCE [LARGE SCALE GENOMIC DNA]</scope>
    <source>
        <strain evidence="14">DSM 14603 / FGSC 9021 / UM521</strain>
    </source>
</reference>
<dbReference type="PANTHER" id="PTHR13046:SF0">
    <property type="entry name" value="CAAX PRENYL PROTEASE 2"/>
    <property type="match status" value="1"/>
</dbReference>
<name>A0A0D1CFM1_MYCMD</name>
<dbReference type="Pfam" id="PF02517">
    <property type="entry name" value="Rce1-like"/>
    <property type="match status" value="1"/>
</dbReference>
<evidence type="ECO:0000256" key="6">
    <source>
        <dbReference type="ARBA" id="ARBA00022824"/>
    </source>
</evidence>
<evidence type="ECO:0000256" key="7">
    <source>
        <dbReference type="ARBA" id="ARBA00022989"/>
    </source>
</evidence>
<dbReference type="GeneID" id="23567137"/>
<proteinExistence type="inferred from homology"/>
<feature type="transmembrane region" description="Helical" evidence="11">
    <location>
        <begin position="16"/>
        <end position="39"/>
    </location>
</feature>
<evidence type="ECO:0000256" key="10">
    <source>
        <dbReference type="ARBA" id="ARBA00049729"/>
    </source>
</evidence>
<keyword evidence="3" id="KW-0645">Protease</keyword>
<feature type="transmembrane region" description="Helical" evidence="11">
    <location>
        <begin position="136"/>
        <end position="159"/>
    </location>
</feature>
<feature type="domain" description="CAAX prenyl protease 2/Lysostaphin resistance protein A-like" evidence="12">
    <location>
        <begin position="183"/>
        <end position="292"/>
    </location>
</feature>
<keyword evidence="5" id="KW-0378">Hydrolase</keyword>
<evidence type="ECO:0000256" key="8">
    <source>
        <dbReference type="ARBA" id="ARBA00023136"/>
    </source>
</evidence>
<evidence type="ECO:0000256" key="4">
    <source>
        <dbReference type="ARBA" id="ARBA00022692"/>
    </source>
</evidence>
<accession>A0A0D1CFM1</accession>
<dbReference type="InterPro" id="IPR003675">
    <property type="entry name" value="Rce1/LyrA-like_dom"/>
</dbReference>